<evidence type="ECO:0000313" key="3">
    <source>
        <dbReference type="Proteomes" id="UP000005408"/>
    </source>
</evidence>
<name>A0A8W8NR78_MAGGI</name>
<dbReference type="EnsemblMetazoa" id="G8956.1">
    <property type="protein sequence ID" value="G8956.1:cds"/>
    <property type="gene ID" value="G8956"/>
</dbReference>
<accession>A0A8W8NR78</accession>
<protein>
    <submittedName>
        <fullName evidence="2">Uncharacterized protein</fullName>
    </submittedName>
</protein>
<keyword evidence="3" id="KW-1185">Reference proteome</keyword>
<dbReference type="AlphaFoldDB" id="A0A8W8NR78"/>
<dbReference type="OrthoDB" id="6148885at2759"/>
<reference evidence="2" key="1">
    <citation type="submission" date="2022-08" db="UniProtKB">
        <authorList>
            <consortium name="EnsemblMetazoa"/>
        </authorList>
    </citation>
    <scope>IDENTIFICATION</scope>
    <source>
        <strain evidence="2">05x7-T-G4-1.051#20</strain>
    </source>
</reference>
<dbReference type="SUPFAM" id="SSF50494">
    <property type="entry name" value="Trypsin-like serine proteases"/>
    <property type="match status" value="1"/>
</dbReference>
<feature type="region of interest" description="Disordered" evidence="1">
    <location>
        <begin position="509"/>
        <end position="566"/>
    </location>
</feature>
<dbReference type="Proteomes" id="UP000005408">
    <property type="component" value="Unassembled WGS sequence"/>
</dbReference>
<evidence type="ECO:0000313" key="2">
    <source>
        <dbReference type="EnsemblMetazoa" id="G8956.1:cds"/>
    </source>
</evidence>
<proteinExistence type="predicted"/>
<evidence type="ECO:0000256" key="1">
    <source>
        <dbReference type="SAM" id="MobiDB-lite"/>
    </source>
</evidence>
<dbReference type="InterPro" id="IPR009003">
    <property type="entry name" value="Peptidase_S1_PA"/>
</dbReference>
<sequence length="609" mass="69581">MQSILHLPRICSDDPLLPLTKEQYEMRRITDPQKSGAKMTSDSVNIESPIEYFYYKAAKDFKDFFHAYNLTRDCQSRVQWVLKRNDQINTLSTGVVIKIGIAGRFTEDNLSLISKRRGNEQMFENYQIWQASPLLCFQNDLPWESALKNLNKDNACHRILIKSGNFCDESDNPNESITIVSQNKEEIKEAIVCCLEEPLNRIIQDWLDLIKAAGSNRHASGIIDEILAIRKQMPVNKRKDKLSPSLVSSVNTKSRIPENVKDYLFQKLDVHSFGLWRNSIFKVFVSKKTDEENLKFELMRINEPFFSKYLLDVEKKKIVETPTMKQGDPLLSKLPTKDRECDVEGTLGGFITKTDNNEIYALTCNHIFPVRNQKAYADDSYGFQEVGTCVFTTRENSCDFAAIEVMESFVDKCDLAFRKTMRKRTNARVYDEHLENIGVVYKIGAITNLTKGYILSSEYYDKLKDENNRDYIFLVQGIGNCFSKDGDSGSLVFSRSRKNYVDVFGMVSGSNPEVHDEDSEDENVGHNPEFGGSKSPETEETELSPIKQDDKPTTHMSASKVMDDDPEGISFCYRITTALELFKRSQGEHFAVKFKDDLPSSSSESEDSN</sequence>
<organism evidence="2 3">
    <name type="scientific">Magallana gigas</name>
    <name type="common">Pacific oyster</name>
    <name type="synonym">Crassostrea gigas</name>
    <dbReference type="NCBI Taxonomy" id="29159"/>
    <lineage>
        <taxon>Eukaryota</taxon>
        <taxon>Metazoa</taxon>
        <taxon>Spiralia</taxon>
        <taxon>Lophotrochozoa</taxon>
        <taxon>Mollusca</taxon>
        <taxon>Bivalvia</taxon>
        <taxon>Autobranchia</taxon>
        <taxon>Pteriomorphia</taxon>
        <taxon>Ostreida</taxon>
        <taxon>Ostreoidea</taxon>
        <taxon>Ostreidae</taxon>
        <taxon>Magallana</taxon>
    </lineage>
</organism>